<evidence type="ECO:0000256" key="3">
    <source>
        <dbReference type="ARBA" id="ARBA00023125"/>
    </source>
</evidence>
<feature type="domain" description="Tyr recombinase" evidence="6">
    <location>
        <begin position="203"/>
        <end position="375"/>
    </location>
</feature>
<proteinExistence type="inferred from homology"/>
<dbReference type="InterPro" id="IPR038488">
    <property type="entry name" value="Integrase_DNA-bd_sf"/>
</dbReference>
<name>A0A7W6DIX8_9SPHN</name>
<dbReference type="Gene3D" id="1.10.443.10">
    <property type="entry name" value="Intergrase catalytic core"/>
    <property type="match status" value="1"/>
</dbReference>
<dbReference type="InterPro" id="IPR010998">
    <property type="entry name" value="Integrase_recombinase_N"/>
</dbReference>
<evidence type="ECO:0000256" key="2">
    <source>
        <dbReference type="ARBA" id="ARBA00022908"/>
    </source>
</evidence>
<dbReference type="GO" id="GO:0015074">
    <property type="term" value="P:DNA integration"/>
    <property type="evidence" value="ECO:0007669"/>
    <property type="project" value="UniProtKB-KW"/>
</dbReference>
<dbReference type="Gene3D" id="1.10.150.130">
    <property type="match status" value="1"/>
</dbReference>
<evidence type="ECO:0000256" key="5">
    <source>
        <dbReference type="PROSITE-ProRule" id="PRU01248"/>
    </source>
</evidence>
<dbReference type="PROSITE" id="PS51898">
    <property type="entry name" value="TYR_RECOMBINASE"/>
    <property type="match status" value="1"/>
</dbReference>
<dbReference type="Pfam" id="PF00589">
    <property type="entry name" value="Phage_integrase"/>
    <property type="match status" value="1"/>
</dbReference>
<dbReference type="SUPFAM" id="SSF56349">
    <property type="entry name" value="DNA breaking-rejoining enzymes"/>
    <property type="match status" value="1"/>
</dbReference>
<feature type="domain" description="Core-binding (CB)" evidence="7">
    <location>
        <begin position="100"/>
        <end position="180"/>
    </location>
</feature>
<dbReference type="Proteomes" id="UP000552757">
    <property type="component" value="Unassembled WGS sequence"/>
</dbReference>
<evidence type="ECO:0000256" key="1">
    <source>
        <dbReference type="ARBA" id="ARBA00008857"/>
    </source>
</evidence>
<dbReference type="InterPro" id="IPR025166">
    <property type="entry name" value="Integrase_DNA_bind_dom"/>
</dbReference>
<dbReference type="CDD" id="cd00796">
    <property type="entry name" value="INT_Rci_Hp1_C"/>
    <property type="match status" value="1"/>
</dbReference>
<dbReference type="InterPro" id="IPR044068">
    <property type="entry name" value="CB"/>
</dbReference>
<organism evidence="8 9">
    <name type="scientific">Sphingobium fontiphilum</name>
    <dbReference type="NCBI Taxonomy" id="944425"/>
    <lineage>
        <taxon>Bacteria</taxon>
        <taxon>Pseudomonadati</taxon>
        <taxon>Pseudomonadota</taxon>
        <taxon>Alphaproteobacteria</taxon>
        <taxon>Sphingomonadales</taxon>
        <taxon>Sphingomonadaceae</taxon>
        <taxon>Sphingobium</taxon>
    </lineage>
</organism>
<dbReference type="InterPro" id="IPR002104">
    <property type="entry name" value="Integrase_catalytic"/>
</dbReference>
<keyword evidence="2" id="KW-0229">DNA integration</keyword>
<sequence length="388" mass="43675">MPVEKLTAQFCQLAYCEPGRKRTDYYDTEIKGFVLECYPSGSKSFILRFQNAYGKQRQMKLAVYGDAPVDQIRKKALRLRSEAVLGSDPAAKKAEKRAVIRYADLADQHLDYARSYQRSSANVERIMRLHLKPRWGKLRLDEITQPAIARWLAEKAEEGLAPATVEKVRVTLNRSFELALRWNLPGVTRNPVKGIPRKPINNARDRYVSAAEAKRLLAACDASLNPQLKHIVPLLLYTGARVSELLHAQWRHIDLDKRSWLIPTSKTGKARHVPLSQPAIAILKAVPRFKDCPYVVPNPETKQPFVTIKRAWQTAQKEAALPDLRIHDLRHSAASFMINAGIDLFAVGKVLGHADHKSTMRYSHLANDTLLAAVEAGAKKMKGSPALR</sequence>
<dbReference type="InterPro" id="IPR050808">
    <property type="entry name" value="Phage_Integrase"/>
</dbReference>
<evidence type="ECO:0000259" key="7">
    <source>
        <dbReference type="PROSITE" id="PS51900"/>
    </source>
</evidence>
<dbReference type="Gene3D" id="3.30.160.390">
    <property type="entry name" value="Integrase, DNA-binding domain"/>
    <property type="match status" value="1"/>
</dbReference>
<dbReference type="GO" id="GO:0006310">
    <property type="term" value="P:DNA recombination"/>
    <property type="evidence" value="ECO:0007669"/>
    <property type="project" value="UniProtKB-KW"/>
</dbReference>
<comment type="caution">
    <text evidence="8">The sequence shown here is derived from an EMBL/GenBank/DDBJ whole genome shotgun (WGS) entry which is preliminary data.</text>
</comment>
<dbReference type="PANTHER" id="PTHR30629">
    <property type="entry name" value="PROPHAGE INTEGRASE"/>
    <property type="match status" value="1"/>
</dbReference>
<dbReference type="AlphaFoldDB" id="A0A7W6DIX8"/>
<gene>
    <name evidence="8" type="ORF">GGR44_003130</name>
</gene>
<protein>
    <submittedName>
        <fullName evidence="8">Integrase</fullName>
    </submittedName>
</protein>
<dbReference type="GO" id="GO:0003677">
    <property type="term" value="F:DNA binding"/>
    <property type="evidence" value="ECO:0007669"/>
    <property type="project" value="UniProtKB-UniRule"/>
</dbReference>
<dbReference type="InterPro" id="IPR013762">
    <property type="entry name" value="Integrase-like_cat_sf"/>
</dbReference>
<dbReference type="RefSeq" id="WP_183956382.1">
    <property type="nucleotide sequence ID" value="NZ_JACIEB010000009.1"/>
</dbReference>
<evidence type="ECO:0000313" key="9">
    <source>
        <dbReference type="Proteomes" id="UP000552757"/>
    </source>
</evidence>
<dbReference type="Pfam" id="PF13356">
    <property type="entry name" value="Arm-DNA-bind_3"/>
    <property type="match status" value="1"/>
</dbReference>
<accession>A0A7W6DIX8</accession>
<keyword evidence="9" id="KW-1185">Reference proteome</keyword>
<evidence type="ECO:0000313" key="8">
    <source>
        <dbReference type="EMBL" id="MBB3983439.1"/>
    </source>
</evidence>
<keyword evidence="4" id="KW-0233">DNA recombination</keyword>
<dbReference type="PROSITE" id="PS51900">
    <property type="entry name" value="CB"/>
    <property type="match status" value="1"/>
</dbReference>
<reference evidence="8 9" key="1">
    <citation type="submission" date="2020-08" db="EMBL/GenBank/DDBJ databases">
        <title>Genomic Encyclopedia of Type Strains, Phase IV (KMG-IV): sequencing the most valuable type-strain genomes for metagenomic binning, comparative biology and taxonomic classification.</title>
        <authorList>
            <person name="Goeker M."/>
        </authorList>
    </citation>
    <scope>NUCLEOTIDE SEQUENCE [LARGE SCALE GENOMIC DNA]</scope>
    <source>
        <strain evidence="8 9">DSM 29348</strain>
    </source>
</reference>
<dbReference type="EMBL" id="JACIEB010000009">
    <property type="protein sequence ID" value="MBB3983439.1"/>
    <property type="molecule type" value="Genomic_DNA"/>
</dbReference>
<comment type="similarity">
    <text evidence="1">Belongs to the 'phage' integrase family.</text>
</comment>
<dbReference type="PANTHER" id="PTHR30629:SF2">
    <property type="entry name" value="PROPHAGE INTEGRASE INTS-RELATED"/>
    <property type="match status" value="1"/>
</dbReference>
<evidence type="ECO:0000256" key="4">
    <source>
        <dbReference type="ARBA" id="ARBA00023172"/>
    </source>
</evidence>
<dbReference type="InterPro" id="IPR011010">
    <property type="entry name" value="DNA_brk_join_enz"/>
</dbReference>
<evidence type="ECO:0000259" key="6">
    <source>
        <dbReference type="PROSITE" id="PS51898"/>
    </source>
</evidence>
<keyword evidence="3 5" id="KW-0238">DNA-binding</keyword>